<gene>
    <name evidence="2" type="ORF">APLA_LOCUS10774</name>
</gene>
<organism evidence="2 3">
    <name type="scientific">Arctia plantaginis</name>
    <name type="common">Wood tiger moth</name>
    <name type="synonym">Phalaena plantaginis</name>
    <dbReference type="NCBI Taxonomy" id="874455"/>
    <lineage>
        <taxon>Eukaryota</taxon>
        <taxon>Metazoa</taxon>
        <taxon>Ecdysozoa</taxon>
        <taxon>Arthropoda</taxon>
        <taxon>Hexapoda</taxon>
        <taxon>Insecta</taxon>
        <taxon>Pterygota</taxon>
        <taxon>Neoptera</taxon>
        <taxon>Endopterygota</taxon>
        <taxon>Lepidoptera</taxon>
        <taxon>Glossata</taxon>
        <taxon>Ditrysia</taxon>
        <taxon>Noctuoidea</taxon>
        <taxon>Erebidae</taxon>
        <taxon>Arctiinae</taxon>
        <taxon>Arctia</taxon>
    </lineage>
</organism>
<protein>
    <submittedName>
        <fullName evidence="2">Uncharacterized protein</fullName>
    </submittedName>
</protein>
<evidence type="ECO:0000313" key="3">
    <source>
        <dbReference type="Proteomes" id="UP000494256"/>
    </source>
</evidence>
<dbReference type="EMBL" id="CADEBD010000317">
    <property type="protein sequence ID" value="CAB3244511.1"/>
    <property type="molecule type" value="Genomic_DNA"/>
</dbReference>
<accession>A0A8S1A7D8</accession>
<dbReference type="AlphaFoldDB" id="A0A8S1A7D8"/>
<reference evidence="2 3" key="1">
    <citation type="submission" date="2020-04" db="EMBL/GenBank/DDBJ databases">
        <authorList>
            <person name="Wallbank WR R."/>
            <person name="Pardo Diaz C."/>
            <person name="Kozak K."/>
            <person name="Martin S."/>
            <person name="Jiggins C."/>
            <person name="Moest M."/>
            <person name="Warren A I."/>
            <person name="Byers J.R.P. K."/>
            <person name="Montejo-Kovacevich G."/>
            <person name="Yen C E."/>
        </authorList>
    </citation>
    <scope>NUCLEOTIDE SEQUENCE [LARGE SCALE GENOMIC DNA]</scope>
</reference>
<evidence type="ECO:0000313" key="2">
    <source>
        <dbReference type="EMBL" id="CAB3244511.1"/>
    </source>
</evidence>
<proteinExistence type="predicted"/>
<feature type="region of interest" description="Disordered" evidence="1">
    <location>
        <begin position="131"/>
        <end position="151"/>
    </location>
</feature>
<dbReference type="OrthoDB" id="7377388at2759"/>
<name>A0A8S1A7D8_ARCPL</name>
<evidence type="ECO:0000256" key="1">
    <source>
        <dbReference type="SAM" id="MobiDB-lite"/>
    </source>
</evidence>
<dbReference type="Proteomes" id="UP000494256">
    <property type="component" value="Unassembled WGS sequence"/>
</dbReference>
<sequence length="172" mass="19069">MAEDALKPLIRKRGHIKGSLTRLINSIKESPLHLSNMEDLAVRENRLITLFASYEAICYEICTLTDEDSEPFTEIEEKYMSSLANLRECIAKMNQTYSRDNVKTKLPVINIPNFTDKRALALENSDMAGRYASNQGQAQRQPPRPPKVVGMAASVSNPASVVVASCMFCAGS</sequence>
<comment type="caution">
    <text evidence="2">The sequence shown here is derived from an EMBL/GenBank/DDBJ whole genome shotgun (WGS) entry which is preliminary data.</text>
</comment>